<evidence type="ECO:0000313" key="3">
    <source>
        <dbReference type="Proteomes" id="UP001266305"/>
    </source>
</evidence>
<name>A0ABQ9WHV3_SAGOE</name>
<feature type="non-terminal residue" evidence="2">
    <location>
        <position position="151"/>
    </location>
</feature>
<gene>
    <name evidence="2" type="ORF">P7K49_002627</name>
</gene>
<protein>
    <submittedName>
        <fullName evidence="2">Uncharacterized protein</fullName>
    </submittedName>
</protein>
<organism evidence="2 3">
    <name type="scientific">Saguinus oedipus</name>
    <name type="common">Cotton-top tamarin</name>
    <name type="synonym">Oedipomidas oedipus</name>
    <dbReference type="NCBI Taxonomy" id="9490"/>
    <lineage>
        <taxon>Eukaryota</taxon>
        <taxon>Metazoa</taxon>
        <taxon>Chordata</taxon>
        <taxon>Craniata</taxon>
        <taxon>Vertebrata</taxon>
        <taxon>Euteleostomi</taxon>
        <taxon>Mammalia</taxon>
        <taxon>Eutheria</taxon>
        <taxon>Euarchontoglires</taxon>
        <taxon>Primates</taxon>
        <taxon>Haplorrhini</taxon>
        <taxon>Platyrrhini</taxon>
        <taxon>Cebidae</taxon>
        <taxon>Callitrichinae</taxon>
        <taxon>Saguinus</taxon>
    </lineage>
</organism>
<feature type="region of interest" description="Disordered" evidence="1">
    <location>
        <begin position="132"/>
        <end position="151"/>
    </location>
</feature>
<reference evidence="2 3" key="1">
    <citation type="submission" date="2023-05" db="EMBL/GenBank/DDBJ databases">
        <title>B98-5 Cell Line De Novo Hybrid Assembly: An Optical Mapping Approach.</title>
        <authorList>
            <person name="Kananen K."/>
            <person name="Auerbach J.A."/>
            <person name="Kautto E."/>
            <person name="Blachly J.S."/>
        </authorList>
    </citation>
    <scope>NUCLEOTIDE SEQUENCE [LARGE SCALE GENOMIC DNA]</scope>
    <source>
        <strain evidence="2">B95-8</strain>
        <tissue evidence="2">Cell line</tissue>
    </source>
</reference>
<proteinExistence type="predicted"/>
<comment type="caution">
    <text evidence="2">The sequence shown here is derived from an EMBL/GenBank/DDBJ whole genome shotgun (WGS) entry which is preliminary data.</text>
</comment>
<evidence type="ECO:0000256" key="1">
    <source>
        <dbReference type="SAM" id="MobiDB-lite"/>
    </source>
</evidence>
<feature type="compositionally biased region" description="Polar residues" evidence="1">
    <location>
        <begin position="139"/>
        <end position="151"/>
    </location>
</feature>
<accession>A0ABQ9WHV3</accession>
<evidence type="ECO:0000313" key="2">
    <source>
        <dbReference type="EMBL" id="KAK2121241.1"/>
    </source>
</evidence>
<dbReference type="EMBL" id="JASSZA010000001">
    <property type="protein sequence ID" value="KAK2121241.1"/>
    <property type="molecule type" value="Genomic_DNA"/>
</dbReference>
<sequence>MSVESKTIQLGTIRKQPAWIKKAQAVAAIPMPDGGAGVVMEKAQESRPLKETAGMGPKKTPPGTLRAGQLQWLLLGVLQWSTSMLLVTSTVTSENCIHSYMACEDLRANCAILPLEGTHFVIQAINSEQTDMTDWPHKAQQQPRDLLPVSQ</sequence>
<keyword evidence="3" id="KW-1185">Reference proteome</keyword>
<dbReference type="Proteomes" id="UP001266305">
    <property type="component" value="Unassembled WGS sequence"/>
</dbReference>